<dbReference type="AlphaFoldDB" id="A0A9Q3J1K0"/>
<organism evidence="1 2">
    <name type="scientific">Austropuccinia psidii MF-1</name>
    <dbReference type="NCBI Taxonomy" id="1389203"/>
    <lineage>
        <taxon>Eukaryota</taxon>
        <taxon>Fungi</taxon>
        <taxon>Dikarya</taxon>
        <taxon>Basidiomycota</taxon>
        <taxon>Pucciniomycotina</taxon>
        <taxon>Pucciniomycetes</taxon>
        <taxon>Pucciniales</taxon>
        <taxon>Sphaerophragmiaceae</taxon>
        <taxon>Austropuccinia</taxon>
    </lineage>
</organism>
<evidence type="ECO:0000313" key="1">
    <source>
        <dbReference type="EMBL" id="MBW0554438.1"/>
    </source>
</evidence>
<accession>A0A9Q3J1K0</accession>
<reference evidence="1" key="1">
    <citation type="submission" date="2021-03" db="EMBL/GenBank/DDBJ databases">
        <title>Draft genome sequence of rust myrtle Austropuccinia psidii MF-1, a brazilian biotype.</title>
        <authorList>
            <person name="Quecine M.C."/>
            <person name="Pachon D.M.R."/>
            <person name="Bonatelli M.L."/>
            <person name="Correr F.H."/>
            <person name="Franceschini L.M."/>
            <person name="Leite T.F."/>
            <person name="Margarido G.R.A."/>
            <person name="Almeida C.A."/>
            <person name="Ferrarezi J.A."/>
            <person name="Labate C.A."/>
        </authorList>
    </citation>
    <scope>NUCLEOTIDE SEQUENCE</scope>
    <source>
        <strain evidence="1">MF-1</strain>
    </source>
</reference>
<name>A0A9Q3J1K0_9BASI</name>
<evidence type="ECO:0000313" key="2">
    <source>
        <dbReference type="Proteomes" id="UP000765509"/>
    </source>
</evidence>
<protein>
    <submittedName>
        <fullName evidence="1">Uncharacterized protein</fullName>
    </submittedName>
</protein>
<comment type="caution">
    <text evidence="1">The sequence shown here is derived from an EMBL/GenBank/DDBJ whole genome shotgun (WGS) entry which is preliminary data.</text>
</comment>
<sequence>MSSSNKFDLANLKDALSSIDNINACVRKHIELENLGCGITPHLSRDRSNFNLWYNSLSNLIEDLYELDVVTGALRSEEGLALSKLGLTYGGLKDKIR</sequence>
<keyword evidence="2" id="KW-1185">Reference proteome</keyword>
<dbReference type="Proteomes" id="UP000765509">
    <property type="component" value="Unassembled WGS sequence"/>
</dbReference>
<gene>
    <name evidence="1" type="ORF">O181_094153</name>
</gene>
<proteinExistence type="predicted"/>
<dbReference type="EMBL" id="AVOT02061122">
    <property type="protein sequence ID" value="MBW0554438.1"/>
    <property type="molecule type" value="Genomic_DNA"/>
</dbReference>